<dbReference type="PANTHER" id="PTHR35525:SF3">
    <property type="entry name" value="BLL6575 PROTEIN"/>
    <property type="match status" value="1"/>
</dbReference>
<dbReference type="PANTHER" id="PTHR35525">
    <property type="entry name" value="BLL6575 PROTEIN"/>
    <property type="match status" value="1"/>
</dbReference>
<dbReference type="Pfam" id="PF11706">
    <property type="entry name" value="zf-CGNR"/>
    <property type="match status" value="1"/>
</dbReference>
<feature type="domain" description="Zinc finger CGNR" evidence="1">
    <location>
        <begin position="126"/>
        <end position="168"/>
    </location>
</feature>
<sequence>MDIVAAGPGDEALLLDLLNSTPVIDGVARDELEDPVTAQAWLDSHNVGTANEQQLQDLIDIRTALQDVVRGDRTPQALAPFLSGVGLSPALSDEGLTWSLTTRGTSPAAARALLAWDALRIASPGRLRPCANDECRLFLIDRSKPNTARWCSMAICGNRMKARRHYQRTKTTTGD</sequence>
<dbReference type="Proteomes" id="UP000467636">
    <property type="component" value="Chromosome"/>
</dbReference>
<accession>A0AAD1MGN6</accession>
<evidence type="ECO:0000313" key="3">
    <source>
        <dbReference type="Proteomes" id="UP000467636"/>
    </source>
</evidence>
<dbReference type="Gene3D" id="1.10.3300.10">
    <property type="entry name" value="Jann2411-like domain"/>
    <property type="match status" value="1"/>
</dbReference>
<dbReference type="SUPFAM" id="SSF160904">
    <property type="entry name" value="Jann2411-like"/>
    <property type="match status" value="1"/>
</dbReference>
<keyword evidence="3" id="KW-1185">Reference proteome</keyword>
<dbReference type="InterPro" id="IPR021005">
    <property type="entry name" value="Znf_CGNR"/>
</dbReference>
<dbReference type="Pfam" id="PF07336">
    <property type="entry name" value="ABATE"/>
    <property type="match status" value="1"/>
</dbReference>
<name>A0AAD1MGN6_9MYCO</name>
<dbReference type="InterPro" id="IPR023286">
    <property type="entry name" value="ABATE_dom_sf"/>
</dbReference>
<dbReference type="AlphaFoldDB" id="A0AAD1MGN6"/>
<dbReference type="RefSeq" id="WP_085259004.1">
    <property type="nucleotide sequence ID" value="NZ_AP022564.1"/>
</dbReference>
<evidence type="ECO:0000259" key="1">
    <source>
        <dbReference type="Pfam" id="PF11706"/>
    </source>
</evidence>
<protein>
    <recommendedName>
        <fullName evidence="1">Zinc finger CGNR domain-containing protein</fullName>
    </recommendedName>
</protein>
<dbReference type="InterPro" id="IPR010852">
    <property type="entry name" value="ABATE"/>
</dbReference>
<dbReference type="EMBL" id="AP022564">
    <property type="protein sequence ID" value="BBX23832.1"/>
    <property type="molecule type" value="Genomic_DNA"/>
</dbReference>
<gene>
    <name evidence="2" type="ORF">MTER_32430</name>
</gene>
<proteinExistence type="predicted"/>
<organism evidence="2 3">
    <name type="scientific">Mycolicibacter terrae</name>
    <dbReference type="NCBI Taxonomy" id="1788"/>
    <lineage>
        <taxon>Bacteria</taxon>
        <taxon>Bacillati</taxon>
        <taxon>Actinomycetota</taxon>
        <taxon>Actinomycetes</taxon>
        <taxon>Mycobacteriales</taxon>
        <taxon>Mycobacteriaceae</taxon>
        <taxon>Mycolicibacter</taxon>
    </lineage>
</organism>
<reference evidence="2 3" key="1">
    <citation type="journal article" date="2019" name="Emerg. Microbes Infect.">
        <title>Comprehensive subspecies identification of 175 nontuberculous mycobacteria species based on 7547 genomic profiles.</title>
        <authorList>
            <person name="Matsumoto Y."/>
            <person name="Kinjo T."/>
            <person name="Motooka D."/>
            <person name="Nabeya D."/>
            <person name="Jung N."/>
            <person name="Uechi K."/>
            <person name="Horii T."/>
            <person name="Iida T."/>
            <person name="Fujita J."/>
            <person name="Nakamura S."/>
        </authorList>
    </citation>
    <scope>NUCLEOTIDE SEQUENCE [LARGE SCALE GENOMIC DNA]</scope>
    <source>
        <strain evidence="2 3">JCM 12143</strain>
    </source>
</reference>
<evidence type="ECO:0000313" key="2">
    <source>
        <dbReference type="EMBL" id="BBX23832.1"/>
    </source>
</evidence>